<dbReference type="GO" id="GO:0043565">
    <property type="term" value="F:sequence-specific DNA binding"/>
    <property type="evidence" value="ECO:0007669"/>
    <property type="project" value="InterPro"/>
</dbReference>
<dbReference type="Pfam" id="PF02954">
    <property type="entry name" value="HTH_8"/>
    <property type="match status" value="1"/>
</dbReference>
<dbReference type="Pfam" id="PF25601">
    <property type="entry name" value="AAA_lid_14"/>
    <property type="match status" value="1"/>
</dbReference>
<dbReference type="InterPro" id="IPR009057">
    <property type="entry name" value="Homeodomain-like_sf"/>
</dbReference>
<reference evidence="7 8" key="1">
    <citation type="submission" date="2019-02" db="EMBL/GenBank/DDBJ databases">
        <title>Draft genome sequence of Amycolatopsis sp. 8-3EHSu isolated from roots of Suaeda maritima.</title>
        <authorList>
            <person name="Duangmal K."/>
            <person name="Chantavorakit T."/>
        </authorList>
    </citation>
    <scope>NUCLEOTIDE SEQUENCE [LARGE SCALE GENOMIC DNA]</scope>
    <source>
        <strain evidence="7 8">8-3EHSu</strain>
    </source>
</reference>
<protein>
    <submittedName>
        <fullName evidence="7">GAF domain-containing protein</fullName>
    </submittedName>
</protein>
<evidence type="ECO:0000256" key="1">
    <source>
        <dbReference type="ARBA" id="ARBA00022741"/>
    </source>
</evidence>
<dbReference type="SUPFAM" id="SSF52540">
    <property type="entry name" value="P-loop containing nucleoside triphosphate hydrolases"/>
    <property type="match status" value="1"/>
</dbReference>
<keyword evidence="4" id="KW-0238">DNA-binding</keyword>
<evidence type="ECO:0000259" key="6">
    <source>
        <dbReference type="PROSITE" id="PS50045"/>
    </source>
</evidence>
<dbReference type="EMBL" id="SFCC01000001">
    <property type="protein sequence ID" value="RZQ65942.1"/>
    <property type="molecule type" value="Genomic_DNA"/>
</dbReference>
<feature type="domain" description="Sigma-54 factor interaction" evidence="6">
    <location>
        <begin position="304"/>
        <end position="398"/>
    </location>
</feature>
<keyword evidence="3" id="KW-0805">Transcription regulation</keyword>
<keyword evidence="2" id="KW-0067">ATP-binding</keyword>
<dbReference type="Gene3D" id="3.30.450.40">
    <property type="match status" value="1"/>
</dbReference>
<gene>
    <name evidence="7" type="ORF">EWH70_02410</name>
</gene>
<dbReference type="RefSeq" id="WP_130473511.1">
    <property type="nucleotide sequence ID" value="NZ_SFCC01000001.1"/>
</dbReference>
<keyword evidence="8" id="KW-1185">Reference proteome</keyword>
<dbReference type="InterPro" id="IPR029016">
    <property type="entry name" value="GAF-like_dom_sf"/>
</dbReference>
<dbReference type="Pfam" id="PF01590">
    <property type="entry name" value="GAF"/>
    <property type="match status" value="1"/>
</dbReference>
<dbReference type="InterPro" id="IPR002078">
    <property type="entry name" value="Sigma_54_int"/>
</dbReference>
<dbReference type="GO" id="GO:0006355">
    <property type="term" value="P:regulation of DNA-templated transcription"/>
    <property type="evidence" value="ECO:0007669"/>
    <property type="project" value="InterPro"/>
</dbReference>
<evidence type="ECO:0000256" key="3">
    <source>
        <dbReference type="ARBA" id="ARBA00023015"/>
    </source>
</evidence>
<dbReference type="Gene3D" id="1.10.8.60">
    <property type="match status" value="1"/>
</dbReference>
<evidence type="ECO:0000313" key="7">
    <source>
        <dbReference type="EMBL" id="RZQ65942.1"/>
    </source>
</evidence>
<dbReference type="OrthoDB" id="5496274at2"/>
<proteinExistence type="predicted"/>
<dbReference type="InterPro" id="IPR003018">
    <property type="entry name" value="GAF"/>
</dbReference>
<evidence type="ECO:0000313" key="8">
    <source>
        <dbReference type="Proteomes" id="UP000292003"/>
    </source>
</evidence>
<keyword evidence="5" id="KW-0804">Transcription</keyword>
<dbReference type="AlphaFoldDB" id="A0A4Q7JFH2"/>
<keyword evidence="1" id="KW-0547">Nucleotide-binding</keyword>
<name>A0A4Q7JFH2_9PSEU</name>
<evidence type="ECO:0000256" key="5">
    <source>
        <dbReference type="ARBA" id="ARBA00023163"/>
    </source>
</evidence>
<dbReference type="SUPFAM" id="SSF46689">
    <property type="entry name" value="Homeodomain-like"/>
    <property type="match status" value="1"/>
</dbReference>
<dbReference type="GO" id="GO:0005524">
    <property type="term" value="F:ATP binding"/>
    <property type="evidence" value="ECO:0007669"/>
    <property type="project" value="UniProtKB-KW"/>
</dbReference>
<dbReference type="InterPro" id="IPR058031">
    <property type="entry name" value="AAA_lid_NorR"/>
</dbReference>
<dbReference type="PANTHER" id="PTHR32071">
    <property type="entry name" value="TRANSCRIPTIONAL REGULATORY PROTEIN"/>
    <property type="match status" value="1"/>
</dbReference>
<dbReference type="Proteomes" id="UP000292003">
    <property type="component" value="Unassembled WGS sequence"/>
</dbReference>
<dbReference type="InterPro" id="IPR027417">
    <property type="entry name" value="P-loop_NTPase"/>
</dbReference>
<accession>A0A4Q7JFH2</accession>
<comment type="caution">
    <text evidence="7">The sequence shown here is derived from an EMBL/GenBank/DDBJ whole genome shotgun (WGS) entry which is preliminary data.</text>
</comment>
<evidence type="ECO:0000256" key="2">
    <source>
        <dbReference type="ARBA" id="ARBA00022840"/>
    </source>
</evidence>
<evidence type="ECO:0000256" key="4">
    <source>
        <dbReference type="ARBA" id="ARBA00023125"/>
    </source>
</evidence>
<dbReference type="InterPro" id="IPR002197">
    <property type="entry name" value="HTH_Fis"/>
</dbReference>
<dbReference type="Gene3D" id="1.10.10.60">
    <property type="entry name" value="Homeodomain-like"/>
    <property type="match status" value="1"/>
</dbReference>
<dbReference type="PROSITE" id="PS50045">
    <property type="entry name" value="SIGMA54_INTERACT_4"/>
    <property type="match status" value="1"/>
</dbReference>
<organism evidence="7 8">
    <name type="scientific">Amycolatopsis suaedae</name>
    <dbReference type="NCBI Taxonomy" id="2510978"/>
    <lineage>
        <taxon>Bacteria</taxon>
        <taxon>Bacillati</taxon>
        <taxon>Actinomycetota</taxon>
        <taxon>Actinomycetes</taxon>
        <taxon>Pseudonocardiales</taxon>
        <taxon>Pseudonocardiaceae</taxon>
        <taxon>Amycolatopsis</taxon>
    </lineage>
</organism>
<sequence length="473" mass="51026">MNKGPLATPRLSASWRRSEYYGAPAEVVDPVFSGAVDEESLFFECGQQVLTGLHDSLTDEPVSLMLTDQDGHVLSRLCGDSTLVDALDRTYLAPGFAFSEREVGTNGLGLALADRTPALVRGDEHYCTGLRGYTCAAAPVLDPVSRQLLGSVNLTTWSQRSEGLLVALAQSAAGQTSALMLARGQGLALRPTPRGEVFRVYSAPSDDDPPVLSGRWHAALAEVEAALADGRPVGVVGEPGVGKAVLLAWALRRRYPHDRILTTRPPDPRDAESWLALWAPELGKDHTSVVAGRVDGLPSWAAAELAGMVAAGSARPFTVTARDAAAIPEPLARLLATVVELPPLRHRPDDVLPLAEHLARRSRGRPVRFTPAAVRALRVYHWPDNVEQLRRVVREAAGRSDLVDTRHLPPEVLCGPAHQLTRIEALERDEIARCLAEPGMTVTRAARILGMSRATIYRKIAHYDIPVPGRGPA</sequence>
<dbReference type="PRINTS" id="PR01590">
    <property type="entry name" value="HTHFIS"/>
</dbReference>